<protein>
    <submittedName>
        <fullName evidence="5">GntR family transcriptional regulator</fullName>
    </submittedName>
</protein>
<dbReference type="SUPFAM" id="SSF48008">
    <property type="entry name" value="GntR ligand-binding domain-like"/>
    <property type="match status" value="1"/>
</dbReference>
<accession>A0ABV8G3F8</accession>
<dbReference type="Gene3D" id="1.10.10.10">
    <property type="entry name" value="Winged helix-like DNA-binding domain superfamily/Winged helix DNA-binding domain"/>
    <property type="match status" value="1"/>
</dbReference>
<organism evidence="5 6">
    <name type="scientific">Nonomuraea purpurea</name>
    <dbReference type="NCBI Taxonomy" id="1849276"/>
    <lineage>
        <taxon>Bacteria</taxon>
        <taxon>Bacillati</taxon>
        <taxon>Actinomycetota</taxon>
        <taxon>Actinomycetes</taxon>
        <taxon>Streptosporangiales</taxon>
        <taxon>Streptosporangiaceae</taxon>
        <taxon>Nonomuraea</taxon>
    </lineage>
</organism>
<keyword evidence="2" id="KW-0238">DNA-binding</keyword>
<dbReference type="EMBL" id="JBHSBI010000006">
    <property type="protein sequence ID" value="MFC4008523.1"/>
    <property type="molecule type" value="Genomic_DNA"/>
</dbReference>
<comment type="caution">
    <text evidence="5">The sequence shown here is derived from an EMBL/GenBank/DDBJ whole genome shotgun (WGS) entry which is preliminary data.</text>
</comment>
<dbReference type="PROSITE" id="PS50949">
    <property type="entry name" value="HTH_GNTR"/>
    <property type="match status" value="1"/>
</dbReference>
<dbReference type="InterPro" id="IPR008920">
    <property type="entry name" value="TF_FadR/GntR_C"/>
</dbReference>
<keyword evidence="1" id="KW-0805">Transcription regulation</keyword>
<keyword evidence="6" id="KW-1185">Reference proteome</keyword>
<dbReference type="Pfam" id="PF07729">
    <property type="entry name" value="FCD"/>
    <property type="match status" value="1"/>
</dbReference>
<keyword evidence="3" id="KW-0804">Transcription</keyword>
<dbReference type="CDD" id="cd07377">
    <property type="entry name" value="WHTH_GntR"/>
    <property type="match status" value="1"/>
</dbReference>
<evidence type="ECO:0000256" key="3">
    <source>
        <dbReference type="ARBA" id="ARBA00023163"/>
    </source>
</evidence>
<evidence type="ECO:0000259" key="4">
    <source>
        <dbReference type="PROSITE" id="PS50949"/>
    </source>
</evidence>
<dbReference type="PANTHER" id="PTHR43537:SF5">
    <property type="entry name" value="UXU OPERON TRANSCRIPTIONAL REGULATOR"/>
    <property type="match status" value="1"/>
</dbReference>
<dbReference type="InterPro" id="IPR011711">
    <property type="entry name" value="GntR_C"/>
</dbReference>
<dbReference type="Gene3D" id="1.20.120.530">
    <property type="entry name" value="GntR ligand-binding domain-like"/>
    <property type="match status" value="1"/>
</dbReference>
<evidence type="ECO:0000256" key="1">
    <source>
        <dbReference type="ARBA" id="ARBA00023015"/>
    </source>
</evidence>
<reference evidence="6" key="1">
    <citation type="journal article" date="2019" name="Int. J. Syst. Evol. Microbiol.">
        <title>The Global Catalogue of Microorganisms (GCM) 10K type strain sequencing project: providing services to taxonomists for standard genome sequencing and annotation.</title>
        <authorList>
            <consortium name="The Broad Institute Genomics Platform"/>
            <consortium name="The Broad Institute Genome Sequencing Center for Infectious Disease"/>
            <person name="Wu L."/>
            <person name="Ma J."/>
        </authorList>
    </citation>
    <scope>NUCLEOTIDE SEQUENCE [LARGE SCALE GENOMIC DNA]</scope>
    <source>
        <strain evidence="6">TBRC 1276</strain>
    </source>
</reference>
<dbReference type="SUPFAM" id="SSF46785">
    <property type="entry name" value="Winged helix' DNA-binding domain"/>
    <property type="match status" value="1"/>
</dbReference>
<dbReference type="InterPro" id="IPR000524">
    <property type="entry name" value="Tscrpt_reg_HTH_GntR"/>
</dbReference>
<evidence type="ECO:0000313" key="6">
    <source>
        <dbReference type="Proteomes" id="UP001595851"/>
    </source>
</evidence>
<evidence type="ECO:0000313" key="5">
    <source>
        <dbReference type="EMBL" id="MFC4008523.1"/>
    </source>
</evidence>
<feature type="domain" description="HTH gntR-type" evidence="4">
    <location>
        <begin position="7"/>
        <end position="74"/>
    </location>
</feature>
<dbReference type="SMART" id="SM00895">
    <property type="entry name" value="FCD"/>
    <property type="match status" value="1"/>
</dbReference>
<dbReference type="SMART" id="SM00345">
    <property type="entry name" value="HTH_GNTR"/>
    <property type="match status" value="1"/>
</dbReference>
<dbReference type="PANTHER" id="PTHR43537">
    <property type="entry name" value="TRANSCRIPTIONAL REGULATOR, GNTR FAMILY"/>
    <property type="match status" value="1"/>
</dbReference>
<dbReference type="Proteomes" id="UP001595851">
    <property type="component" value="Unassembled WGS sequence"/>
</dbReference>
<dbReference type="InterPro" id="IPR036390">
    <property type="entry name" value="WH_DNA-bd_sf"/>
</dbReference>
<sequence>MTFTVPPTRGEAAARQLRAEIVSGVLRPGEVIKDAEIASRLNLSITPVREAIAQLVTEGLIEAVPNRVRRVAPVTRESAIEVIDVMGVLGGAALERALPALTPDLLARMRAELEAMNAALAGHDSAAATATGTRFTLIMVHAAGNGELEALWNLVIARAQRLMMLTAASGFWPLWQSGYGETLALLEAGDTAGALLRFGQIFVTVKEHLAKGTADGVILGGQGDSTNPG</sequence>
<dbReference type="InterPro" id="IPR036388">
    <property type="entry name" value="WH-like_DNA-bd_sf"/>
</dbReference>
<proteinExistence type="predicted"/>
<dbReference type="RefSeq" id="WP_379528582.1">
    <property type="nucleotide sequence ID" value="NZ_JBHSBI010000006.1"/>
</dbReference>
<gene>
    <name evidence="5" type="ORF">ACFOY2_14930</name>
</gene>
<evidence type="ECO:0000256" key="2">
    <source>
        <dbReference type="ARBA" id="ARBA00023125"/>
    </source>
</evidence>
<name>A0ABV8G3F8_9ACTN</name>
<dbReference type="Pfam" id="PF00392">
    <property type="entry name" value="GntR"/>
    <property type="match status" value="1"/>
</dbReference>